<dbReference type="Gene3D" id="3.40.50.850">
    <property type="entry name" value="Isochorismatase-like"/>
    <property type="match status" value="1"/>
</dbReference>
<dbReference type="Proteomes" id="UP000654913">
    <property type="component" value="Chromosome 4"/>
</dbReference>
<organism evidence="4 5">
    <name type="scientific">Aspergillus puulaauensis</name>
    <dbReference type="NCBI Taxonomy" id="1220207"/>
    <lineage>
        <taxon>Eukaryota</taxon>
        <taxon>Fungi</taxon>
        <taxon>Dikarya</taxon>
        <taxon>Ascomycota</taxon>
        <taxon>Pezizomycotina</taxon>
        <taxon>Eurotiomycetes</taxon>
        <taxon>Eurotiomycetidae</taxon>
        <taxon>Eurotiales</taxon>
        <taxon>Aspergillaceae</taxon>
        <taxon>Aspergillus</taxon>
    </lineage>
</organism>
<dbReference type="PANTHER" id="PTHR43540:SF16">
    <property type="entry name" value="ISOCHORISMATASE-LIKE DOMAIN-CONTAINING PROTEIN"/>
    <property type="match status" value="1"/>
</dbReference>
<dbReference type="InterPro" id="IPR000868">
    <property type="entry name" value="Isochorismatase-like_dom"/>
</dbReference>
<keyword evidence="5" id="KW-1185">Reference proteome</keyword>
<dbReference type="GO" id="GO:0016787">
    <property type="term" value="F:hydrolase activity"/>
    <property type="evidence" value="ECO:0007669"/>
    <property type="project" value="UniProtKB-KW"/>
</dbReference>
<dbReference type="InterPro" id="IPR050272">
    <property type="entry name" value="Isochorismatase-like_hydrls"/>
</dbReference>
<evidence type="ECO:0000259" key="3">
    <source>
        <dbReference type="Pfam" id="PF00857"/>
    </source>
</evidence>
<dbReference type="CDD" id="cd00431">
    <property type="entry name" value="cysteine_hydrolases"/>
    <property type="match status" value="1"/>
</dbReference>
<dbReference type="OrthoDB" id="167809at2759"/>
<sequence length="205" mass="23543">MSTPRMAVILIDPYNDFLHPEGKLTSFLKDLQARDTIRNMKQLVTKARLHKIPIYYGLHQQWKHDSFNGWRHMTPNNVKQQRVQFFQQGSFGSQIYDGLEPDPENGDVVVSKHWNSDSFQNTDLDFQLRQREITHLVLAGLTANTCLEATARHAFELGYHVTLLKDATAGYSKELTDAASDLVWPLFARVLSVTEWGDTLEAKRI</sequence>
<protein>
    <recommendedName>
        <fullName evidence="3">Isochorismatase-like domain-containing protein</fullName>
    </recommendedName>
</protein>
<dbReference type="AlphaFoldDB" id="A0A7R7XQA7"/>
<keyword evidence="2" id="KW-0378">Hydrolase</keyword>
<reference evidence="4" key="1">
    <citation type="submission" date="2021-01" db="EMBL/GenBank/DDBJ databases">
        <authorList>
            <consortium name="Aspergillus puulaauensis MK2 genome sequencing consortium"/>
            <person name="Kazuki M."/>
            <person name="Futagami T."/>
        </authorList>
    </citation>
    <scope>NUCLEOTIDE SEQUENCE</scope>
    <source>
        <strain evidence="4">MK2</strain>
    </source>
</reference>
<dbReference type="SUPFAM" id="SSF52499">
    <property type="entry name" value="Isochorismatase-like hydrolases"/>
    <property type="match status" value="1"/>
</dbReference>
<dbReference type="InterPro" id="IPR036380">
    <property type="entry name" value="Isochorismatase-like_sf"/>
</dbReference>
<proteinExistence type="inferred from homology"/>
<dbReference type="EMBL" id="AP024446">
    <property type="protein sequence ID" value="BCS25018.1"/>
    <property type="molecule type" value="Genomic_DNA"/>
</dbReference>
<accession>A0A7R7XQA7</accession>
<dbReference type="Pfam" id="PF00857">
    <property type="entry name" value="Isochorismatase"/>
    <property type="match status" value="1"/>
</dbReference>
<evidence type="ECO:0000313" key="4">
    <source>
        <dbReference type="EMBL" id="BCS25018.1"/>
    </source>
</evidence>
<evidence type="ECO:0000256" key="1">
    <source>
        <dbReference type="ARBA" id="ARBA00006336"/>
    </source>
</evidence>
<dbReference type="RefSeq" id="XP_041557212.1">
    <property type="nucleotide sequence ID" value="XM_041704647.1"/>
</dbReference>
<evidence type="ECO:0000256" key="2">
    <source>
        <dbReference type="ARBA" id="ARBA00022801"/>
    </source>
</evidence>
<dbReference type="PANTHER" id="PTHR43540">
    <property type="entry name" value="PEROXYUREIDOACRYLATE/UREIDOACRYLATE AMIDOHYDROLASE-RELATED"/>
    <property type="match status" value="1"/>
</dbReference>
<evidence type="ECO:0000313" key="5">
    <source>
        <dbReference type="Proteomes" id="UP000654913"/>
    </source>
</evidence>
<reference evidence="4" key="2">
    <citation type="submission" date="2021-02" db="EMBL/GenBank/DDBJ databases">
        <title>Aspergillus puulaauensis MK2 genome sequence.</title>
        <authorList>
            <person name="Futagami T."/>
            <person name="Mori K."/>
            <person name="Kadooka C."/>
            <person name="Tanaka T."/>
        </authorList>
    </citation>
    <scope>NUCLEOTIDE SEQUENCE</scope>
    <source>
        <strain evidence="4">MK2</strain>
    </source>
</reference>
<feature type="domain" description="Isochorismatase-like" evidence="3">
    <location>
        <begin position="7"/>
        <end position="194"/>
    </location>
</feature>
<name>A0A7R7XQA7_9EURO</name>
<dbReference type="KEGG" id="apuu:APUU_41462S"/>
<comment type="similarity">
    <text evidence="1">Belongs to the isochorismatase family.</text>
</comment>
<gene>
    <name evidence="4" type="ORF">APUU_41462S</name>
</gene>
<dbReference type="GeneID" id="64975023"/>